<dbReference type="AlphaFoldDB" id="A0A2H0TQI5"/>
<dbReference type="GO" id="GO:0003723">
    <property type="term" value="F:RNA binding"/>
    <property type="evidence" value="ECO:0007669"/>
    <property type="project" value="TreeGrafter"/>
</dbReference>
<dbReference type="InterPro" id="IPR023035">
    <property type="entry name" value="Ribosomal_uS9_bac/plastid"/>
</dbReference>
<dbReference type="InterPro" id="IPR020574">
    <property type="entry name" value="Ribosomal_uS9_CS"/>
</dbReference>
<dbReference type="InterPro" id="IPR000754">
    <property type="entry name" value="Ribosomal_uS9"/>
</dbReference>
<name>A0A2H0TQI5_9BACT</name>
<dbReference type="InterPro" id="IPR014721">
    <property type="entry name" value="Ribsml_uS5_D2-typ_fold_subgr"/>
</dbReference>
<evidence type="ECO:0000313" key="7">
    <source>
        <dbReference type="EMBL" id="PIR74411.1"/>
    </source>
</evidence>
<comment type="caution">
    <text evidence="7">The sequence shown here is derived from an EMBL/GenBank/DDBJ whole genome shotgun (WGS) entry which is preliminary data.</text>
</comment>
<dbReference type="PANTHER" id="PTHR21569:SF1">
    <property type="entry name" value="SMALL RIBOSOMAL SUBUNIT PROTEIN US9M"/>
    <property type="match status" value="1"/>
</dbReference>
<organism evidence="7 8">
    <name type="scientific">Candidatus Magasanikbacteria bacterium CG10_big_fil_rev_8_21_14_0_10_47_10</name>
    <dbReference type="NCBI Taxonomy" id="1974652"/>
    <lineage>
        <taxon>Bacteria</taxon>
        <taxon>Candidatus Magasanikiibacteriota</taxon>
    </lineage>
</organism>
<dbReference type="GO" id="GO:0005737">
    <property type="term" value="C:cytoplasm"/>
    <property type="evidence" value="ECO:0007669"/>
    <property type="project" value="UniProtKB-ARBA"/>
</dbReference>
<dbReference type="SUPFAM" id="SSF54211">
    <property type="entry name" value="Ribosomal protein S5 domain 2-like"/>
    <property type="match status" value="1"/>
</dbReference>
<dbReference type="GO" id="GO:0003735">
    <property type="term" value="F:structural constituent of ribosome"/>
    <property type="evidence" value="ECO:0007669"/>
    <property type="project" value="InterPro"/>
</dbReference>
<dbReference type="NCBIfam" id="NF001099">
    <property type="entry name" value="PRK00132.1"/>
    <property type="match status" value="1"/>
</dbReference>
<evidence type="ECO:0000256" key="2">
    <source>
        <dbReference type="ARBA" id="ARBA00022980"/>
    </source>
</evidence>
<dbReference type="Pfam" id="PF00380">
    <property type="entry name" value="Ribosomal_S9"/>
    <property type="match status" value="1"/>
</dbReference>
<dbReference type="HAMAP" id="MF_00532_B">
    <property type="entry name" value="Ribosomal_uS9_B"/>
    <property type="match status" value="1"/>
</dbReference>
<keyword evidence="2 5" id="KW-0689">Ribosomal protein</keyword>
<dbReference type="EMBL" id="PFCB01000021">
    <property type="protein sequence ID" value="PIR74411.1"/>
    <property type="molecule type" value="Genomic_DNA"/>
</dbReference>
<comment type="similarity">
    <text evidence="1 5 6">Belongs to the universal ribosomal protein uS9 family.</text>
</comment>
<dbReference type="Proteomes" id="UP000230154">
    <property type="component" value="Unassembled WGS sequence"/>
</dbReference>
<dbReference type="PANTHER" id="PTHR21569">
    <property type="entry name" value="RIBOSOMAL PROTEIN S9"/>
    <property type="match status" value="1"/>
</dbReference>
<dbReference type="InterPro" id="IPR020568">
    <property type="entry name" value="Ribosomal_Su5_D2-typ_SF"/>
</dbReference>
<protein>
    <recommendedName>
        <fullName evidence="4 5">Small ribosomal subunit protein uS9</fullName>
    </recommendedName>
</protein>
<accession>A0A2H0TQI5</accession>
<dbReference type="PROSITE" id="PS00360">
    <property type="entry name" value="RIBOSOMAL_S9"/>
    <property type="match status" value="1"/>
</dbReference>
<evidence type="ECO:0000256" key="5">
    <source>
        <dbReference type="HAMAP-Rule" id="MF_00532"/>
    </source>
</evidence>
<proteinExistence type="inferred from homology"/>
<evidence type="ECO:0000256" key="4">
    <source>
        <dbReference type="ARBA" id="ARBA00035259"/>
    </source>
</evidence>
<keyword evidence="3 5" id="KW-0687">Ribonucleoprotein</keyword>
<evidence type="ECO:0000256" key="1">
    <source>
        <dbReference type="ARBA" id="ARBA00005251"/>
    </source>
</evidence>
<evidence type="ECO:0000256" key="6">
    <source>
        <dbReference type="RuleBase" id="RU003815"/>
    </source>
</evidence>
<dbReference type="GO" id="GO:0006412">
    <property type="term" value="P:translation"/>
    <property type="evidence" value="ECO:0007669"/>
    <property type="project" value="UniProtKB-UniRule"/>
</dbReference>
<dbReference type="GO" id="GO:0015935">
    <property type="term" value="C:small ribosomal subunit"/>
    <property type="evidence" value="ECO:0007669"/>
    <property type="project" value="UniProtKB-ARBA"/>
</dbReference>
<gene>
    <name evidence="5" type="primary">rpsI</name>
    <name evidence="7" type="ORF">COU35_02390</name>
</gene>
<dbReference type="FunFam" id="3.30.230.10:FF:000001">
    <property type="entry name" value="30S ribosomal protein S9"/>
    <property type="match status" value="1"/>
</dbReference>
<evidence type="ECO:0000313" key="8">
    <source>
        <dbReference type="Proteomes" id="UP000230154"/>
    </source>
</evidence>
<reference evidence="8" key="1">
    <citation type="submission" date="2017-09" db="EMBL/GenBank/DDBJ databases">
        <title>Depth-based differentiation of microbial function through sediment-hosted aquifers and enrichment of novel symbionts in the deep terrestrial subsurface.</title>
        <authorList>
            <person name="Probst A.J."/>
            <person name="Ladd B."/>
            <person name="Jarett J.K."/>
            <person name="Geller-Mcgrath D.E."/>
            <person name="Sieber C.M.K."/>
            <person name="Emerson J.B."/>
            <person name="Anantharaman K."/>
            <person name="Thomas B.C."/>
            <person name="Malmstrom R."/>
            <person name="Stieglmeier M."/>
            <person name="Klingl A."/>
            <person name="Woyke T."/>
            <person name="Ryan C.M."/>
            <person name="Banfield J.F."/>
        </authorList>
    </citation>
    <scope>NUCLEOTIDE SEQUENCE [LARGE SCALE GENOMIC DNA]</scope>
</reference>
<evidence type="ECO:0000256" key="3">
    <source>
        <dbReference type="ARBA" id="ARBA00023274"/>
    </source>
</evidence>
<dbReference type="Gene3D" id="3.30.230.10">
    <property type="match status" value="1"/>
</dbReference>
<sequence>MATSDNNSARAVGRRKTAAARVRIQPGSGTITINGKELTQYFPIVFWSEKVLAPLQKVSREKDMDVSVKVLGGGPNAQAEAVRHGIARALVAWDEALKPILKAEGFLTRDSRARERKKFGLHRARRAHQWRKR</sequence>